<dbReference type="GO" id="GO:0005794">
    <property type="term" value="C:Golgi apparatus"/>
    <property type="evidence" value="ECO:0007669"/>
    <property type="project" value="TreeGrafter"/>
</dbReference>
<comment type="function">
    <text evidence="1 7">May be involved in both secretory and endocytic intracellular trafficking in the endosomal/prevacuolar compartments.</text>
</comment>
<feature type="non-terminal residue" evidence="8">
    <location>
        <position position="1"/>
    </location>
</feature>
<feature type="transmembrane region" description="Helical" evidence="7">
    <location>
        <begin position="76"/>
        <end position="109"/>
    </location>
</feature>
<gene>
    <name evidence="8" type="primary">PRA1F2</name>
    <name evidence="8" type="ORF">CR513_35950</name>
</gene>
<name>A0A371FY05_MUCPR</name>
<dbReference type="Pfam" id="PF03208">
    <property type="entry name" value="PRA1"/>
    <property type="match status" value="1"/>
</dbReference>
<comment type="similarity">
    <text evidence="3 7">Belongs to the PRA1 family.</text>
</comment>
<feature type="transmembrane region" description="Helical" evidence="7">
    <location>
        <begin position="129"/>
        <end position="162"/>
    </location>
</feature>
<evidence type="ECO:0000256" key="1">
    <source>
        <dbReference type="ARBA" id="ARBA00002501"/>
    </source>
</evidence>
<sequence length="254" mass="28153">MSSSSSSAPHYSSFPSPLSSTSAGPYFVTHAATTTRSAFATRRPWEEVFALYSFTRPYTIGEATMRVRRNLNHFRVNYFMIVLFVLFLSLLWHPVSIIVFLVTLVAWFFLFFFRDEPVVLFGRALDDRAVAAALAAATVVSLVVAGVWVNVVVSVVVGVALVGLHAAFRSTEDLYVDEHEGYDAGLLSVVGGTPTKPTGPHVSGILKVERAKQRKNRNTARQCFSVVFSDPKEFLEPDYCSMRLIIMVTKLSSK</sequence>
<keyword evidence="5 7" id="KW-1133">Transmembrane helix</keyword>
<keyword evidence="9" id="KW-1185">Reference proteome</keyword>
<comment type="caution">
    <text evidence="8">The sequence shown here is derived from an EMBL/GenBank/DDBJ whole genome shotgun (WGS) entry which is preliminary data.</text>
</comment>
<keyword evidence="6 7" id="KW-0472">Membrane</keyword>
<dbReference type="PANTHER" id="PTHR19317:SF84">
    <property type="entry name" value="PRA1 FAMILY PROTEIN"/>
    <property type="match status" value="1"/>
</dbReference>
<protein>
    <recommendedName>
        <fullName evidence="7">PRA1 family protein</fullName>
    </recommendedName>
</protein>
<evidence type="ECO:0000256" key="6">
    <source>
        <dbReference type="ARBA" id="ARBA00023136"/>
    </source>
</evidence>
<reference evidence="8" key="1">
    <citation type="submission" date="2018-05" db="EMBL/GenBank/DDBJ databases">
        <title>Draft genome of Mucuna pruriens seed.</title>
        <authorList>
            <person name="Nnadi N.E."/>
            <person name="Vos R."/>
            <person name="Hasami M.H."/>
            <person name="Devisetty U.K."/>
            <person name="Aguiy J.C."/>
        </authorList>
    </citation>
    <scope>NUCLEOTIDE SEQUENCE [LARGE SCALE GENOMIC DNA]</scope>
    <source>
        <strain evidence="8">JCA_2017</strain>
    </source>
</reference>
<dbReference type="InterPro" id="IPR004895">
    <property type="entry name" value="Prenylated_rab_accept_PRA1"/>
</dbReference>
<dbReference type="AlphaFoldDB" id="A0A371FY05"/>
<proteinExistence type="inferred from homology"/>
<evidence type="ECO:0000256" key="4">
    <source>
        <dbReference type="ARBA" id="ARBA00022692"/>
    </source>
</evidence>
<organism evidence="8 9">
    <name type="scientific">Mucuna pruriens</name>
    <name type="common">Velvet bean</name>
    <name type="synonym">Dolichos pruriens</name>
    <dbReference type="NCBI Taxonomy" id="157652"/>
    <lineage>
        <taxon>Eukaryota</taxon>
        <taxon>Viridiplantae</taxon>
        <taxon>Streptophyta</taxon>
        <taxon>Embryophyta</taxon>
        <taxon>Tracheophyta</taxon>
        <taxon>Spermatophyta</taxon>
        <taxon>Magnoliopsida</taxon>
        <taxon>eudicotyledons</taxon>
        <taxon>Gunneridae</taxon>
        <taxon>Pentapetalae</taxon>
        <taxon>rosids</taxon>
        <taxon>fabids</taxon>
        <taxon>Fabales</taxon>
        <taxon>Fabaceae</taxon>
        <taxon>Papilionoideae</taxon>
        <taxon>50 kb inversion clade</taxon>
        <taxon>NPAAA clade</taxon>
        <taxon>indigoferoid/millettioid clade</taxon>
        <taxon>Phaseoleae</taxon>
        <taxon>Mucuna</taxon>
    </lineage>
</organism>
<dbReference type="STRING" id="157652.A0A371FY05"/>
<evidence type="ECO:0000256" key="7">
    <source>
        <dbReference type="RuleBase" id="RU363107"/>
    </source>
</evidence>
<dbReference type="GO" id="GO:0016020">
    <property type="term" value="C:membrane"/>
    <property type="evidence" value="ECO:0007669"/>
    <property type="project" value="UniProtKB-SubCell"/>
</dbReference>
<evidence type="ECO:0000256" key="2">
    <source>
        <dbReference type="ARBA" id="ARBA00004127"/>
    </source>
</evidence>
<keyword evidence="4 7" id="KW-0812">Transmembrane</keyword>
<comment type="subcellular location">
    <subcellularLocation>
        <location evidence="2">Endomembrane system</location>
        <topology evidence="2">Multi-pass membrane protein</topology>
    </subcellularLocation>
    <subcellularLocation>
        <location evidence="7">Membrane</location>
        <topology evidence="7">Multi-pass membrane protein</topology>
    </subcellularLocation>
</comment>
<dbReference type="EMBL" id="QJKJ01007441">
    <property type="protein sequence ID" value="RDX83161.1"/>
    <property type="molecule type" value="Genomic_DNA"/>
</dbReference>
<dbReference type="OrthoDB" id="63113at2759"/>
<evidence type="ECO:0000313" key="9">
    <source>
        <dbReference type="Proteomes" id="UP000257109"/>
    </source>
</evidence>
<evidence type="ECO:0000256" key="5">
    <source>
        <dbReference type="ARBA" id="ARBA00022989"/>
    </source>
</evidence>
<dbReference type="Proteomes" id="UP000257109">
    <property type="component" value="Unassembled WGS sequence"/>
</dbReference>
<evidence type="ECO:0000256" key="3">
    <source>
        <dbReference type="ARBA" id="ARBA00006483"/>
    </source>
</evidence>
<dbReference type="PANTHER" id="PTHR19317">
    <property type="entry name" value="PRENYLATED RAB ACCEPTOR 1-RELATED"/>
    <property type="match status" value="1"/>
</dbReference>
<keyword evidence="7" id="KW-0813">Transport</keyword>
<evidence type="ECO:0000313" key="8">
    <source>
        <dbReference type="EMBL" id="RDX83161.1"/>
    </source>
</evidence>
<accession>A0A371FY05</accession>
<dbReference type="GO" id="GO:0016192">
    <property type="term" value="P:vesicle-mediated transport"/>
    <property type="evidence" value="ECO:0007669"/>
    <property type="project" value="TreeGrafter"/>
</dbReference>
<dbReference type="GO" id="GO:0005783">
    <property type="term" value="C:endoplasmic reticulum"/>
    <property type="evidence" value="ECO:0007669"/>
    <property type="project" value="TreeGrafter"/>
</dbReference>